<evidence type="ECO:0000256" key="2">
    <source>
        <dbReference type="ARBA" id="ARBA00022898"/>
    </source>
</evidence>
<evidence type="ECO:0000256" key="4">
    <source>
        <dbReference type="ARBA" id="ARBA00047199"/>
    </source>
</evidence>
<comment type="catalytic activity">
    <reaction evidence="6">
        <text>L-methionine + H2O = methanethiol + 2-oxobutanoate + NH4(+)</text>
        <dbReference type="Rhea" id="RHEA:23800"/>
        <dbReference type="ChEBI" id="CHEBI:15377"/>
        <dbReference type="ChEBI" id="CHEBI:16007"/>
        <dbReference type="ChEBI" id="CHEBI:16763"/>
        <dbReference type="ChEBI" id="CHEBI:28938"/>
        <dbReference type="ChEBI" id="CHEBI:57844"/>
        <dbReference type="EC" id="4.4.1.11"/>
    </reaction>
    <physiologicalReaction direction="left-to-right" evidence="6">
        <dbReference type="Rhea" id="RHEA:23801"/>
    </physiologicalReaction>
</comment>
<evidence type="ECO:0000256" key="7">
    <source>
        <dbReference type="PIRSR" id="PIRSR001434-2"/>
    </source>
</evidence>
<dbReference type="GO" id="GO:0018826">
    <property type="term" value="F:methionine gamma-lyase activity"/>
    <property type="evidence" value="ECO:0007669"/>
    <property type="project" value="UniProtKB-EC"/>
</dbReference>
<dbReference type="PANTHER" id="PTHR11808:SF80">
    <property type="entry name" value="CYSTATHIONINE GAMMA-LYASE"/>
    <property type="match status" value="1"/>
</dbReference>
<dbReference type="InterPro" id="IPR015422">
    <property type="entry name" value="PyrdxlP-dep_Trfase_small"/>
</dbReference>
<comment type="similarity">
    <text evidence="8">Belongs to the trans-sulfuration enzymes family.</text>
</comment>
<evidence type="ECO:0000256" key="3">
    <source>
        <dbReference type="ARBA" id="ARBA00047175"/>
    </source>
</evidence>
<dbReference type="GO" id="GO:0005737">
    <property type="term" value="C:cytoplasm"/>
    <property type="evidence" value="ECO:0007669"/>
    <property type="project" value="TreeGrafter"/>
</dbReference>
<dbReference type="Gene3D" id="3.40.640.10">
    <property type="entry name" value="Type I PLP-dependent aspartate aminotransferase-like (Major domain)"/>
    <property type="match status" value="1"/>
</dbReference>
<dbReference type="GO" id="GO:0047982">
    <property type="term" value="F:homocysteine desulfhydrase activity"/>
    <property type="evidence" value="ECO:0007669"/>
    <property type="project" value="UniProtKB-EC"/>
</dbReference>
<dbReference type="Pfam" id="PF01053">
    <property type="entry name" value="Cys_Met_Meta_PP"/>
    <property type="match status" value="1"/>
</dbReference>
<dbReference type="GO" id="GO:0019346">
    <property type="term" value="P:transsulfuration"/>
    <property type="evidence" value="ECO:0007669"/>
    <property type="project" value="InterPro"/>
</dbReference>
<evidence type="ECO:0000313" key="9">
    <source>
        <dbReference type="EMBL" id="QJA02128.1"/>
    </source>
</evidence>
<dbReference type="InterPro" id="IPR015424">
    <property type="entry name" value="PyrdxlP-dep_Trfase"/>
</dbReference>
<name>A0AAP9SER8_CLOIN</name>
<keyword evidence="2 7" id="KW-0663">Pyridoxal phosphate</keyword>
<dbReference type="FunFam" id="3.40.640.10:FF:000046">
    <property type="entry name" value="Cystathionine gamma-lyase"/>
    <property type="match status" value="1"/>
</dbReference>
<dbReference type="AlphaFoldDB" id="A0AAP9SER8"/>
<dbReference type="CDD" id="cd00614">
    <property type="entry name" value="CGS_like"/>
    <property type="match status" value="1"/>
</dbReference>
<accession>A0AAP9SER8</accession>
<dbReference type="EMBL" id="CP048838">
    <property type="protein sequence ID" value="QJA02128.1"/>
    <property type="molecule type" value="Genomic_DNA"/>
</dbReference>
<evidence type="ECO:0000256" key="8">
    <source>
        <dbReference type="RuleBase" id="RU362118"/>
    </source>
</evidence>
<sequence length="388" mass="44009">MTDFDTICNEVQKKKRTYRPMSPEIVLTSSFYFDDFNEYAEATSNEFEHYVYTRGTNPTTELLEEKLAKMEEGERCKVFASGMGAISATFFTMLKANDHVIFVNTVYGTTVSLIRYMERYQISYDIVNSTDTDVILSYIKDETHIIYMESPSSQKFELIDLEAIAKVAKQKDIITVIDNTWATPIYQRPLVHGIDIVIHSCSKYIGGHSDIVAGAVISSKQTVELIEEKGFLYLGATCSPLNSYLALRGLRTMPVRMRQFTKNICTVLDYLSTDKRIKKIHHPYCGNAWQKQLAEKYLDGYGSLFGIDMVDDDLEKLKVFVNALQVFTLGVSWGGFESLVLPVFKGNNQQAIIDRGLDVTHLRIYVGLENPQELIEDIKAALTIAYGK</sequence>
<proteinExistence type="inferred from homology"/>
<evidence type="ECO:0000313" key="10">
    <source>
        <dbReference type="Proteomes" id="UP000503330"/>
    </source>
</evidence>
<keyword evidence="9" id="KW-0032">Aminotransferase</keyword>
<dbReference type="SUPFAM" id="SSF53383">
    <property type="entry name" value="PLP-dependent transferases"/>
    <property type="match status" value="1"/>
</dbReference>
<dbReference type="Gene3D" id="3.90.1150.10">
    <property type="entry name" value="Aspartate Aminotransferase, domain 1"/>
    <property type="match status" value="1"/>
</dbReference>
<dbReference type="InterPro" id="IPR000277">
    <property type="entry name" value="Cys/Met-Metab_PyrdxlP-dep_enz"/>
</dbReference>
<dbReference type="GO" id="GO:0008483">
    <property type="term" value="F:transaminase activity"/>
    <property type="evidence" value="ECO:0007669"/>
    <property type="project" value="UniProtKB-KW"/>
</dbReference>
<dbReference type="InterPro" id="IPR015421">
    <property type="entry name" value="PyrdxlP-dep_Trfase_major"/>
</dbReference>
<gene>
    <name evidence="9" type="ORF">G4D54_06680</name>
</gene>
<protein>
    <recommendedName>
        <fullName evidence="3">homocysteine desulfhydrase</fullName>
        <ecNumber evidence="3">4.4.1.2</ecNumber>
    </recommendedName>
    <alternativeName>
        <fullName evidence="4">Homocysteine desulfhydrase</fullName>
    </alternativeName>
</protein>
<feature type="modified residue" description="N6-(pyridoxal phosphate)lysine" evidence="7">
    <location>
        <position position="203"/>
    </location>
</feature>
<dbReference type="GO" id="GO:0030170">
    <property type="term" value="F:pyridoxal phosphate binding"/>
    <property type="evidence" value="ECO:0007669"/>
    <property type="project" value="InterPro"/>
</dbReference>
<dbReference type="GeneID" id="61925207"/>
<keyword evidence="9" id="KW-0808">Transferase</keyword>
<dbReference type="EC" id="4.4.1.2" evidence="3"/>
<organism evidence="9 10">
    <name type="scientific">Clostridium innocuum</name>
    <dbReference type="NCBI Taxonomy" id="1522"/>
    <lineage>
        <taxon>Bacteria</taxon>
        <taxon>Bacillati</taxon>
        <taxon>Bacillota</taxon>
        <taxon>Clostridia</taxon>
        <taxon>Eubacteriales</taxon>
        <taxon>Clostridiaceae</taxon>
        <taxon>Clostridium</taxon>
    </lineage>
</organism>
<dbReference type="RefSeq" id="WP_002608220.1">
    <property type="nucleotide sequence ID" value="NZ_BAAACC010000019.1"/>
</dbReference>
<evidence type="ECO:0000256" key="6">
    <source>
        <dbReference type="ARBA" id="ARBA00052699"/>
    </source>
</evidence>
<comment type="cofactor">
    <cofactor evidence="1 8">
        <name>pyridoxal 5'-phosphate</name>
        <dbReference type="ChEBI" id="CHEBI:597326"/>
    </cofactor>
</comment>
<dbReference type="PANTHER" id="PTHR11808">
    <property type="entry name" value="TRANS-SULFURATION ENZYME FAMILY MEMBER"/>
    <property type="match status" value="1"/>
</dbReference>
<reference evidence="9 10" key="1">
    <citation type="submission" date="2020-02" db="EMBL/GenBank/DDBJ databases">
        <authorList>
            <person name="Kociolek L.K."/>
            <person name="Ozer E.A."/>
        </authorList>
    </citation>
    <scope>NUCLEOTIDE SEQUENCE [LARGE SCALE GENOMIC DNA]</scope>
    <source>
        <strain evidence="9 10">ATCC 14501</strain>
    </source>
</reference>
<evidence type="ECO:0000256" key="5">
    <source>
        <dbReference type="ARBA" id="ARBA00048780"/>
    </source>
</evidence>
<evidence type="ECO:0000256" key="1">
    <source>
        <dbReference type="ARBA" id="ARBA00001933"/>
    </source>
</evidence>
<dbReference type="Proteomes" id="UP000503330">
    <property type="component" value="Chromosome"/>
</dbReference>
<dbReference type="PIRSF" id="PIRSF001434">
    <property type="entry name" value="CGS"/>
    <property type="match status" value="1"/>
</dbReference>
<comment type="catalytic activity">
    <reaction evidence="5">
        <text>L-homocysteine + H2O = 2-oxobutanoate + hydrogen sulfide + NH4(+) + H(+)</text>
        <dbReference type="Rhea" id="RHEA:14501"/>
        <dbReference type="ChEBI" id="CHEBI:15377"/>
        <dbReference type="ChEBI" id="CHEBI:15378"/>
        <dbReference type="ChEBI" id="CHEBI:16763"/>
        <dbReference type="ChEBI" id="CHEBI:28938"/>
        <dbReference type="ChEBI" id="CHEBI:29919"/>
        <dbReference type="ChEBI" id="CHEBI:58199"/>
        <dbReference type="EC" id="4.4.1.2"/>
    </reaction>
    <physiologicalReaction direction="left-to-right" evidence="5">
        <dbReference type="Rhea" id="RHEA:14502"/>
    </physiologicalReaction>
</comment>